<evidence type="ECO:0000256" key="1">
    <source>
        <dbReference type="SAM" id="Coils"/>
    </source>
</evidence>
<accession>A0A8S1TQG6</accession>
<feature type="compositionally biased region" description="Polar residues" evidence="2">
    <location>
        <begin position="392"/>
        <end position="410"/>
    </location>
</feature>
<dbReference type="OrthoDB" id="296739at2759"/>
<evidence type="ECO:0000313" key="3">
    <source>
        <dbReference type="EMBL" id="CAD8154965.1"/>
    </source>
</evidence>
<feature type="region of interest" description="Disordered" evidence="2">
    <location>
        <begin position="386"/>
        <end position="410"/>
    </location>
</feature>
<dbReference type="EMBL" id="CAJJDO010000026">
    <property type="protein sequence ID" value="CAD8154965.1"/>
    <property type="molecule type" value="Genomic_DNA"/>
</dbReference>
<feature type="coiled-coil region" evidence="1">
    <location>
        <begin position="301"/>
        <end position="340"/>
    </location>
</feature>
<dbReference type="Proteomes" id="UP000689195">
    <property type="component" value="Unassembled WGS sequence"/>
</dbReference>
<dbReference type="AlphaFoldDB" id="A0A8S1TQG6"/>
<name>A0A8S1TQG6_9CILI</name>
<evidence type="ECO:0000256" key="2">
    <source>
        <dbReference type="SAM" id="MobiDB-lite"/>
    </source>
</evidence>
<feature type="region of interest" description="Disordered" evidence="2">
    <location>
        <begin position="272"/>
        <end position="298"/>
    </location>
</feature>
<organism evidence="3 4">
    <name type="scientific">Paramecium pentaurelia</name>
    <dbReference type="NCBI Taxonomy" id="43138"/>
    <lineage>
        <taxon>Eukaryota</taxon>
        <taxon>Sar</taxon>
        <taxon>Alveolata</taxon>
        <taxon>Ciliophora</taxon>
        <taxon>Intramacronucleata</taxon>
        <taxon>Oligohymenophorea</taxon>
        <taxon>Peniculida</taxon>
        <taxon>Parameciidae</taxon>
        <taxon>Paramecium</taxon>
    </lineage>
</organism>
<gene>
    <name evidence="3" type="ORF">PPENT_87.1.T0260244</name>
</gene>
<sequence>MSGIKTQTVKIVSKLRNGYQQENNIQDANQITKKVIEHYDARDLRLQDLQDCQKVYKVIKKETTTKWILFSKLDECRAQIKLELQYLKKLVIYVQNNKHGMNKQQQLELNQLQILLNIFETYVDQVENNTYDKKDKLKRLKSSEFDDKQKTINEWKKQINKNDIILDKMQPSISEWKQIPLKILDEVLTASYDLKLKLSQEPDTISSDKTLKYQNLIQDLRKKLNLDQYKRSRNQFDEFQQIIDNFNYHIPKLQEMNQLNLAQLKEMKRKLKNKSKSNISQMNSTKSSPRKEESTLQQSEVDNYLQQYQKEKQRISRIDKAQYKQNIKESQREVFIARNNQGSIQKLNQSFDINKLNTSKGHREYIISMIDGQLLKPYTPLVRLRKEDSRETCQNSRANETQSRKLSIRNASPQSYVERISQKINDVTTCEEDEIYSKLEFPELQLSRQQGYINKQQHKVVKQQYNEKFIQKINNNEVKLVKQCQDFYTTRMKFNDKFTELVTTLHKDRPLTSSIRSRSFTANQNQRQEKIQKLRQVAEKARQNFFFRNKEQREWHQNLVQEFKQTDPTSQYILEQLQYILEEGLFIQVDDIINMVQQIEESSEMKVTSKSCQLLNTIFNYFGIQISQLNQHKKFKNFHSYID</sequence>
<feature type="compositionally biased region" description="Polar residues" evidence="2">
    <location>
        <begin position="276"/>
        <end position="287"/>
    </location>
</feature>
<keyword evidence="4" id="KW-1185">Reference proteome</keyword>
<comment type="caution">
    <text evidence="3">The sequence shown here is derived from an EMBL/GenBank/DDBJ whole genome shotgun (WGS) entry which is preliminary data.</text>
</comment>
<reference evidence="3" key="1">
    <citation type="submission" date="2021-01" db="EMBL/GenBank/DDBJ databases">
        <authorList>
            <consortium name="Genoscope - CEA"/>
            <person name="William W."/>
        </authorList>
    </citation>
    <scope>NUCLEOTIDE SEQUENCE</scope>
</reference>
<keyword evidence="1" id="KW-0175">Coiled coil</keyword>
<proteinExistence type="predicted"/>
<evidence type="ECO:0000313" key="4">
    <source>
        <dbReference type="Proteomes" id="UP000689195"/>
    </source>
</evidence>
<protein>
    <submittedName>
        <fullName evidence="3">Uncharacterized protein</fullName>
    </submittedName>
</protein>